<gene>
    <name evidence="4" type="ORF">L1857_07410</name>
</gene>
<dbReference type="Gene3D" id="1.10.10.1320">
    <property type="entry name" value="Anti-sigma factor, zinc-finger domain"/>
    <property type="match status" value="1"/>
</dbReference>
<keyword evidence="2" id="KW-0804">Transcription</keyword>
<sequence>MSELRGWGLPESHLLPDAVVAFVDGEMSLGARERAASHVARCPICAAEVTSQRQVRAAVRHAGAPSMPASLLASLRNIPQDTDLPTSPDNLAVTEDGQLVAIQRPDRVAGLKSSPFGSSAPLGSSAPFGSGSAVLGGQRQPSVRRRVAQGAGVAVSGLVLSALALVVTSSTGGDPTQANPEPGQAPAPGVLRAQLGGEPSAPATTTTTTTPAPVAGR</sequence>
<protein>
    <submittedName>
        <fullName evidence="4">Zf-HC2 domain-containing protein</fullName>
    </submittedName>
</protein>
<feature type="compositionally biased region" description="Polar residues" evidence="3">
    <location>
        <begin position="170"/>
        <end position="179"/>
    </location>
</feature>
<evidence type="ECO:0000256" key="2">
    <source>
        <dbReference type="ARBA" id="ARBA00023163"/>
    </source>
</evidence>
<dbReference type="InterPro" id="IPR041916">
    <property type="entry name" value="Anti_sigma_zinc_sf"/>
</dbReference>
<dbReference type="RefSeq" id="WP_116110919.1">
    <property type="nucleotide sequence ID" value="NZ_CP091196.1"/>
</dbReference>
<dbReference type="EMBL" id="CP091196">
    <property type="protein sequence ID" value="UQS22660.1"/>
    <property type="molecule type" value="Genomic_DNA"/>
</dbReference>
<dbReference type="Proteomes" id="UP000830158">
    <property type="component" value="Chromosome"/>
</dbReference>
<accession>A0ABY4NRH4</accession>
<evidence type="ECO:0000313" key="5">
    <source>
        <dbReference type="Proteomes" id="UP000830158"/>
    </source>
</evidence>
<name>A0ABY4NRH4_9PSEU</name>
<evidence type="ECO:0000256" key="3">
    <source>
        <dbReference type="SAM" id="MobiDB-lite"/>
    </source>
</evidence>
<feature type="region of interest" description="Disordered" evidence="3">
    <location>
        <begin position="170"/>
        <end position="217"/>
    </location>
</feature>
<organism evidence="4 5">
    <name type="scientific">Amycolatopsis thermalba</name>
    <dbReference type="NCBI Taxonomy" id="944492"/>
    <lineage>
        <taxon>Bacteria</taxon>
        <taxon>Bacillati</taxon>
        <taxon>Actinomycetota</taxon>
        <taxon>Actinomycetes</taxon>
        <taxon>Pseudonocardiales</taxon>
        <taxon>Pseudonocardiaceae</taxon>
        <taxon>Amycolatopsis</taxon>
    </lineage>
</organism>
<proteinExistence type="predicted"/>
<keyword evidence="5" id="KW-1185">Reference proteome</keyword>
<feature type="compositionally biased region" description="Low complexity" evidence="3">
    <location>
        <begin position="201"/>
        <end position="217"/>
    </location>
</feature>
<evidence type="ECO:0000256" key="1">
    <source>
        <dbReference type="ARBA" id="ARBA00023015"/>
    </source>
</evidence>
<keyword evidence="1" id="KW-0805">Transcription regulation</keyword>
<evidence type="ECO:0000313" key="4">
    <source>
        <dbReference type="EMBL" id="UQS22660.1"/>
    </source>
</evidence>
<reference evidence="4" key="1">
    <citation type="submission" date="2022-01" db="EMBL/GenBank/DDBJ databases">
        <title>PSI-footprinting approach for the identification of protein synthesis inhibitor producers.</title>
        <authorList>
            <person name="Handel F."/>
            <person name="Kulik A."/>
            <person name="Wex K.W."/>
            <person name="Berscheid A."/>
            <person name="Saur J.S."/>
            <person name="Winkler A."/>
            <person name="Wibberg D."/>
            <person name="Kalinowski J."/>
            <person name="Broetz-Oesterhelt H."/>
            <person name="Mast Y."/>
        </authorList>
    </citation>
    <scope>NUCLEOTIDE SEQUENCE</scope>
    <source>
        <strain evidence="4">KNN 49.3e</strain>
    </source>
</reference>